<gene>
    <name evidence="3" type="ORF">F6B43_01255</name>
</gene>
<dbReference type="Proteomes" id="UP000325827">
    <property type="component" value="Unassembled WGS sequence"/>
</dbReference>
<dbReference type="OrthoDB" id="3239891at2"/>
<proteinExistence type="predicted"/>
<reference evidence="4" key="1">
    <citation type="submission" date="2019-09" db="EMBL/GenBank/DDBJ databases">
        <title>Mumia zhuanghuii sp. nov. isolated from the intestinal contents of plateau pika (Ochotona curzoniae) in the Qinghai-Tibet plateau of China.</title>
        <authorList>
            <person name="Tian Z."/>
        </authorList>
    </citation>
    <scope>NUCLEOTIDE SEQUENCE [LARGE SCALE GENOMIC DNA]</scope>
    <source>
        <strain evidence="4">JCM 30598</strain>
    </source>
</reference>
<keyword evidence="4" id="KW-1185">Reference proteome</keyword>
<evidence type="ECO:0000313" key="4">
    <source>
        <dbReference type="Proteomes" id="UP000325827"/>
    </source>
</evidence>
<keyword evidence="2" id="KW-1133">Transmembrane helix</keyword>
<accession>A0A5J5J5F2</accession>
<dbReference type="AlphaFoldDB" id="A0A5J5J5F2"/>
<feature type="region of interest" description="Disordered" evidence="1">
    <location>
        <begin position="44"/>
        <end position="66"/>
    </location>
</feature>
<sequence>MDSMELTTRPGRRTRLILALIAAGLLLILAGVGVYGLLAGPRRDAPPAPAPSTSSTPNPSETFPTADEPAAVRLTHNPEQFARSVAATLFTWDAGAGYGPLDIADVLLEVVETSTGEQNGLASDITGYLPTSSAWAQLRGYATRQSLTIDSIGVPDGWADALAQARPGQLLPGTTAFTIDATRHRTGIWNGQQITSEHPVSFTVFIVCSPPAPEFSTGPCRLLRLSQLDNPLR</sequence>
<protein>
    <submittedName>
        <fullName evidence="3">Uncharacterized protein</fullName>
    </submittedName>
</protein>
<evidence type="ECO:0000256" key="2">
    <source>
        <dbReference type="SAM" id="Phobius"/>
    </source>
</evidence>
<evidence type="ECO:0000256" key="1">
    <source>
        <dbReference type="SAM" id="MobiDB-lite"/>
    </source>
</evidence>
<feature type="compositionally biased region" description="Low complexity" evidence="1">
    <location>
        <begin position="51"/>
        <end position="65"/>
    </location>
</feature>
<evidence type="ECO:0000313" key="3">
    <source>
        <dbReference type="EMBL" id="KAA9110354.1"/>
    </source>
</evidence>
<name>A0A5J5J5F2_9MICO</name>
<dbReference type="EMBL" id="VYSA01000001">
    <property type="protein sequence ID" value="KAA9110354.1"/>
    <property type="molecule type" value="Genomic_DNA"/>
</dbReference>
<keyword evidence="2" id="KW-0472">Membrane</keyword>
<comment type="caution">
    <text evidence="3">The sequence shown here is derived from an EMBL/GenBank/DDBJ whole genome shotgun (WGS) entry which is preliminary data.</text>
</comment>
<feature type="transmembrane region" description="Helical" evidence="2">
    <location>
        <begin position="16"/>
        <end position="38"/>
    </location>
</feature>
<keyword evidence="2" id="KW-0812">Transmembrane</keyword>
<organism evidence="3 4">
    <name type="scientific">Microbacterium rhizomatis</name>
    <dbReference type="NCBI Taxonomy" id="1631477"/>
    <lineage>
        <taxon>Bacteria</taxon>
        <taxon>Bacillati</taxon>
        <taxon>Actinomycetota</taxon>
        <taxon>Actinomycetes</taxon>
        <taxon>Micrococcales</taxon>
        <taxon>Microbacteriaceae</taxon>
        <taxon>Microbacterium</taxon>
    </lineage>
</organism>